<feature type="zinc finger region" evidence="8">
    <location>
        <begin position="3"/>
        <end position="34"/>
    </location>
</feature>
<name>A0AAC8Q7L3_9BACT</name>
<evidence type="ECO:0000313" key="12">
    <source>
        <dbReference type="Proteomes" id="UP000035579"/>
    </source>
</evidence>
<feature type="domain" description="ATP-cone" evidence="9">
    <location>
        <begin position="49"/>
        <end position="139"/>
    </location>
</feature>
<evidence type="ECO:0000259" key="9">
    <source>
        <dbReference type="PROSITE" id="PS51161"/>
    </source>
</evidence>
<keyword evidence="4 8" id="KW-0067">ATP-binding</keyword>
<evidence type="ECO:0000256" key="6">
    <source>
        <dbReference type="ARBA" id="ARBA00023125"/>
    </source>
</evidence>
<evidence type="ECO:0000256" key="4">
    <source>
        <dbReference type="ARBA" id="ARBA00022840"/>
    </source>
</evidence>
<evidence type="ECO:0000313" key="13">
    <source>
        <dbReference type="Proteomes" id="UP000256345"/>
    </source>
</evidence>
<evidence type="ECO:0000256" key="1">
    <source>
        <dbReference type="ARBA" id="ARBA00022491"/>
    </source>
</evidence>
<keyword evidence="3 8" id="KW-0863">Zinc-finger</keyword>
<dbReference type="GO" id="GO:0045892">
    <property type="term" value="P:negative regulation of DNA-templated transcription"/>
    <property type="evidence" value="ECO:0007669"/>
    <property type="project" value="UniProtKB-UniRule"/>
</dbReference>
<dbReference type="GO" id="GO:0003677">
    <property type="term" value="F:DNA binding"/>
    <property type="evidence" value="ECO:0007669"/>
    <property type="project" value="UniProtKB-KW"/>
</dbReference>
<keyword evidence="7 8" id="KW-0804">Transcription</keyword>
<keyword evidence="6 8" id="KW-0238">DNA-binding</keyword>
<evidence type="ECO:0000313" key="11">
    <source>
        <dbReference type="EMBL" id="REG28556.1"/>
    </source>
</evidence>
<dbReference type="EMBL" id="CP011509">
    <property type="protein sequence ID" value="AKJ02523.1"/>
    <property type="molecule type" value="Genomic_DNA"/>
</dbReference>
<evidence type="ECO:0000256" key="5">
    <source>
        <dbReference type="ARBA" id="ARBA00023015"/>
    </source>
</evidence>
<dbReference type="InterPro" id="IPR005144">
    <property type="entry name" value="ATP-cone_dom"/>
</dbReference>
<accession>A0AAC8Q7L3</accession>
<dbReference type="Proteomes" id="UP000035579">
    <property type="component" value="Chromosome"/>
</dbReference>
<dbReference type="AlphaFoldDB" id="A0AAC8Q7L3"/>
<dbReference type="Pfam" id="PF22811">
    <property type="entry name" value="Zn_ribbon_NrdR"/>
    <property type="match status" value="1"/>
</dbReference>
<dbReference type="InterPro" id="IPR055173">
    <property type="entry name" value="NrdR-like_N"/>
</dbReference>
<gene>
    <name evidence="8" type="primary">nrdR</name>
    <name evidence="10" type="ORF">AA314_04149</name>
    <name evidence="11" type="ORF">ATI61_10889</name>
</gene>
<keyword evidence="1 8" id="KW-0678">Repressor</keyword>
<comment type="cofactor">
    <cofactor evidence="8">
        <name>Zn(2+)</name>
        <dbReference type="ChEBI" id="CHEBI:29105"/>
    </cofactor>
    <text evidence="8">Binds 1 zinc ion.</text>
</comment>
<dbReference type="KEGG" id="age:AA314_04149"/>
<dbReference type="PANTHER" id="PTHR30455">
    <property type="entry name" value="TRANSCRIPTIONAL REPRESSOR NRDR"/>
    <property type="match status" value="1"/>
</dbReference>
<sequence length="165" mass="19250">MRCPFCQDAENKVIDSRESHEGSVIRRRRECLQCKRRFTTYERVEELYPLIVKKDGRRETFDRDKLLAGLKKACEKRPVSADQLEETVVAIERLLQGMGEKEVPSSVIGEEVMRRLHGLDEVAYVRFASVYRSFRDISEFMEELKDLLSDRTRELKPPRPAGKDG</sequence>
<keyword evidence="8" id="KW-0479">Metal-binding</keyword>
<keyword evidence="8" id="KW-0862">Zinc</keyword>
<dbReference type="GO" id="GO:0005524">
    <property type="term" value="F:ATP binding"/>
    <property type="evidence" value="ECO:0007669"/>
    <property type="project" value="UniProtKB-UniRule"/>
</dbReference>
<dbReference type="InterPro" id="IPR003796">
    <property type="entry name" value="RNR_NrdR-like"/>
</dbReference>
<dbReference type="Pfam" id="PF03477">
    <property type="entry name" value="ATP-cone"/>
    <property type="match status" value="1"/>
</dbReference>
<dbReference type="PROSITE" id="PS51161">
    <property type="entry name" value="ATP_CONE"/>
    <property type="match status" value="1"/>
</dbReference>
<evidence type="ECO:0000256" key="8">
    <source>
        <dbReference type="HAMAP-Rule" id="MF_00440"/>
    </source>
</evidence>
<proteinExistence type="inferred from homology"/>
<reference evidence="10 12" key="1">
    <citation type="submission" date="2015-05" db="EMBL/GenBank/DDBJ databases">
        <title>Genome assembly of Archangium gephyra DSM 2261.</title>
        <authorList>
            <person name="Sharma G."/>
            <person name="Subramanian S."/>
        </authorList>
    </citation>
    <scope>NUCLEOTIDE SEQUENCE [LARGE SCALE GENOMIC DNA]</scope>
    <source>
        <strain evidence="10 12">DSM 2261</strain>
    </source>
</reference>
<comment type="similarity">
    <text evidence="8">Belongs to the NrdR family.</text>
</comment>
<evidence type="ECO:0000313" key="10">
    <source>
        <dbReference type="EMBL" id="AKJ02523.1"/>
    </source>
</evidence>
<evidence type="ECO:0000256" key="2">
    <source>
        <dbReference type="ARBA" id="ARBA00022741"/>
    </source>
</evidence>
<reference evidence="11 13" key="2">
    <citation type="submission" date="2018-08" db="EMBL/GenBank/DDBJ databases">
        <title>Genomic Encyclopedia of Archaeal and Bacterial Type Strains, Phase II (KMG-II): from individual species to whole genera.</title>
        <authorList>
            <person name="Goeker M."/>
        </authorList>
    </citation>
    <scope>NUCLEOTIDE SEQUENCE [LARGE SCALE GENOMIC DNA]</scope>
    <source>
        <strain evidence="11 13">DSM 2261</strain>
    </source>
</reference>
<dbReference type="HAMAP" id="MF_00440">
    <property type="entry name" value="NrdR"/>
    <property type="match status" value="1"/>
</dbReference>
<dbReference type="NCBIfam" id="TIGR00244">
    <property type="entry name" value="transcriptional regulator NrdR"/>
    <property type="match status" value="1"/>
</dbReference>
<dbReference type="EMBL" id="QUMU01000008">
    <property type="protein sequence ID" value="REG28556.1"/>
    <property type="molecule type" value="Genomic_DNA"/>
</dbReference>
<keyword evidence="13" id="KW-1185">Reference proteome</keyword>
<dbReference type="GO" id="GO:0008270">
    <property type="term" value="F:zinc ion binding"/>
    <property type="evidence" value="ECO:0007669"/>
    <property type="project" value="UniProtKB-UniRule"/>
</dbReference>
<dbReference type="RefSeq" id="WP_047856817.1">
    <property type="nucleotide sequence ID" value="NZ_CP011509.1"/>
</dbReference>
<keyword evidence="5 8" id="KW-0805">Transcription regulation</keyword>
<dbReference type="PANTHER" id="PTHR30455:SF2">
    <property type="entry name" value="TRANSCRIPTIONAL REPRESSOR NRDR"/>
    <property type="match status" value="1"/>
</dbReference>
<protein>
    <recommendedName>
        <fullName evidence="8">Transcriptional repressor NrdR</fullName>
    </recommendedName>
</protein>
<evidence type="ECO:0000256" key="3">
    <source>
        <dbReference type="ARBA" id="ARBA00022771"/>
    </source>
</evidence>
<dbReference type="Proteomes" id="UP000256345">
    <property type="component" value="Unassembled WGS sequence"/>
</dbReference>
<organism evidence="10 12">
    <name type="scientific">Archangium gephyra</name>
    <dbReference type="NCBI Taxonomy" id="48"/>
    <lineage>
        <taxon>Bacteria</taxon>
        <taxon>Pseudomonadati</taxon>
        <taxon>Myxococcota</taxon>
        <taxon>Myxococcia</taxon>
        <taxon>Myxococcales</taxon>
        <taxon>Cystobacterineae</taxon>
        <taxon>Archangiaceae</taxon>
        <taxon>Archangium</taxon>
    </lineage>
</organism>
<keyword evidence="2 8" id="KW-0547">Nucleotide-binding</keyword>
<evidence type="ECO:0000256" key="7">
    <source>
        <dbReference type="ARBA" id="ARBA00023163"/>
    </source>
</evidence>
<comment type="function">
    <text evidence="8">Negatively regulates transcription of bacterial ribonucleotide reductase nrd genes and operons by binding to NrdR-boxes.</text>
</comment>